<dbReference type="EMBL" id="JBHSPF010000005">
    <property type="protein sequence ID" value="MFC5627504.1"/>
    <property type="molecule type" value="Genomic_DNA"/>
</dbReference>
<protein>
    <submittedName>
        <fullName evidence="1">FbpB family small basic protein</fullName>
    </submittedName>
</protein>
<comment type="caution">
    <text evidence="1">The sequence shown here is derived from an EMBL/GenBank/DDBJ whole genome shotgun (WGS) entry which is preliminary data.</text>
</comment>
<dbReference type="Proteomes" id="UP001596143">
    <property type="component" value="Unassembled WGS sequence"/>
</dbReference>
<evidence type="ECO:0000313" key="1">
    <source>
        <dbReference type="EMBL" id="MFC5627504.1"/>
    </source>
</evidence>
<keyword evidence="2" id="KW-1185">Reference proteome</keyword>
<sequence>MRKILRMRYTMDELIDENKKELLNNPQAMKRIEERLDEKKANEVHVRTFKKDDTKKIG</sequence>
<name>A0ABW0U5G8_9BACI</name>
<accession>A0ABW0U5G8</accession>
<gene>
    <name evidence="1" type="ORF">ACFPTR_01150</name>
</gene>
<organism evidence="1 2">
    <name type="scientific">Aliibacillus thermotolerans</name>
    <dbReference type="NCBI Taxonomy" id="1834418"/>
    <lineage>
        <taxon>Bacteria</taxon>
        <taxon>Bacillati</taxon>
        <taxon>Bacillota</taxon>
        <taxon>Bacilli</taxon>
        <taxon>Bacillales</taxon>
        <taxon>Bacillaceae</taxon>
        <taxon>Aliibacillus</taxon>
    </lineage>
</organism>
<dbReference type="InterPro" id="IPR025004">
    <property type="entry name" value="SenN/SenS"/>
</dbReference>
<dbReference type="Pfam" id="PF13040">
    <property type="entry name" value="Fur_reg_FbpB"/>
    <property type="match status" value="1"/>
</dbReference>
<reference evidence="2" key="1">
    <citation type="journal article" date="2019" name="Int. J. Syst. Evol. Microbiol.">
        <title>The Global Catalogue of Microorganisms (GCM) 10K type strain sequencing project: providing services to taxonomists for standard genome sequencing and annotation.</title>
        <authorList>
            <consortium name="The Broad Institute Genomics Platform"/>
            <consortium name="The Broad Institute Genome Sequencing Center for Infectious Disease"/>
            <person name="Wu L."/>
            <person name="Ma J."/>
        </authorList>
    </citation>
    <scope>NUCLEOTIDE SEQUENCE [LARGE SCALE GENOMIC DNA]</scope>
    <source>
        <strain evidence="2">CGMCC 1.15790</strain>
    </source>
</reference>
<dbReference type="RefSeq" id="WP_270895666.1">
    <property type="nucleotide sequence ID" value="NZ_JBHSPF010000005.1"/>
</dbReference>
<proteinExistence type="predicted"/>
<evidence type="ECO:0000313" key="2">
    <source>
        <dbReference type="Proteomes" id="UP001596143"/>
    </source>
</evidence>